<organism evidence="3 4">
    <name type="scientific">Viridothelium virens</name>
    <name type="common">Speckled blister lichen</name>
    <name type="synonym">Trypethelium virens</name>
    <dbReference type="NCBI Taxonomy" id="1048519"/>
    <lineage>
        <taxon>Eukaryota</taxon>
        <taxon>Fungi</taxon>
        <taxon>Dikarya</taxon>
        <taxon>Ascomycota</taxon>
        <taxon>Pezizomycotina</taxon>
        <taxon>Dothideomycetes</taxon>
        <taxon>Dothideomycetes incertae sedis</taxon>
        <taxon>Trypetheliales</taxon>
        <taxon>Trypetheliaceae</taxon>
        <taxon>Viridothelium</taxon>
    </lineage>
</organism>
<evidence type="ECO:0008006" key="5">
    <source>
        <dbReference type="Google" id="ProtNLM"/>
    </source>
</evidence>
<evidence type="ECO:0000256" key="1">
    <source>
        <dbReference type="SAM" id="MobiDB-lite"/>
    </source>
</evidence>
<feature type="signal peptide" evidence="2">
    <location>
        <begin position="1"/>
        <end position="31"/>
    </location>
</feature>
<evidence type="ECO:0000313" key="4">
    <source>
        <dbReference type="Proteomes" id="UP000800092"/>
    </source>
</evidence>
<feature type="chain" id="PRO_5025469106" description="Secreted protein" evidence="2">
    <location>
        <begin position="32"/>
        <end position="108"/>
    </location>
</feature>
<protein>
    <recommendedName>
        <fullName evidence="5">Secreted protein</fullName>
    </recommendedName>
</protein>
<dbReference type="Proteomes" id="UP000800092">
    <property type="component" value="Unassembled WGS sequence"/>
</dbReference>
<keyword evidence="2" id="KW-0732">Signal</keyword>
<dbReference type="EMBL" id="ML991775">
    <property type="protein sequence ID" value="KAF2238699.1"/>
    <property type="molecule type" value="Genomic_DNA"/>
</dbReference>
<dbReference type="AlphaFoldDB" id="A0A6A6HLJ5"/>
<reference evidence="3" key="1">
    <citation type="journal article" date="2020" name="Stud. Mycol.">
        <title>101 Dothideomycetes genomes: a test case for predicting lifestyles and emergence of pathogens.</title>
        <authorList>
            <person name="Haridas S."/>
            <person name="Albert R."/>
            <person name="Binder M."/>
            <person name="Bloem J."/>
            <person name="Labutti K."/>
            <person name="Salamov A."/>
            <person name="Andreopoulos B."/>
            <person name="Baker S."/>
            <person name="Barry K."/>
            <person name="Bills G."/>
            <person name="Bluhm B."/>
            <person name="Cannon C."/>
            <person name="Castanera R."/>
            <person name="Culley D."/>
            <person name="Daum C."/>
            <person name="Ezra D."/>
            <person name="Gonzalez J."/>
            <person name="Henrissat B."/>
            <person name="Kuo A."/>
            <person name="Liang C."/>
            <person name="Lipzen A."/>
            <person name="Lutzoni F."/>
            <person name="Magnuson J."/>
            <person name="Mondo S."/>
            <person name="Nolan M."/>
            <person name="Ohm R."/>
            <person name="Pangilinan J."/>
            <person name="Park H.-J."/>
            <person name="Ramirez L."/>
            <person name="Alfaro M."/>
            <person name="Sun H."/>
            <person name="Tritt A."/>
            <person name="Yoshinaga Y."/>
            <person name="Zwiers L.-H."/>
            <person name="Turgeon B."/>
            <person name="Goodwin S."/>
            <person name="Spatafora J."/>
            <person name="Crous P."/>
            <person name="Grigoriev I."/>
        </authorList>
    </citation>
    <scope>NUCLEOTIDE SEQUENCE</scope>
    <source>
        <strain evidence="3">Tuck. ex Michener</strain>
    </source>
</reference>
<accession>A0A6A6HLJ5</accession>
<feature type="compositionally biased region" description="Basic residues" evidence="1">
    <location>
        <begin position="71"/>
        <end position="84"/>
    </location>
</feature>
<feature type="region of interest" description="Disordered" evidence="1">
    <location>
        <begin position="69"/>
        <end position="108"/>
    </location>
</feature>
<name>A0A6A6HLJ5_VIRVR</name>
<proteinExistence type="predicted"/>
<gene>
    <name evidence="3" type="ORF">EV356DRAFT_506065</name>
</gene>
<sequence length="108" mass="12022">MSGFTPRRNTPVSVSLASLASLVDLVFVVQSKSCLPPSSHIVYWWVPLKLLLSGSRSPFPRASALSINEHSRRRSKYGRSRHSAASKLSDRDPSPDLLLPLTVHHHLR</sequence>
<evidence type="ECO:0000313" key="3">
    <source>
        <dbReference type="EMBL" id="KAF2238699.1"/>
    </source>
</evidence>
<keyword evidence="4" id="KW-1185">Reference proteome</keyword>
<evidence type="ECO:0000256" key="2">
    <source>
        <dbReference type="SAM" id="SignalP"/>
    </source>
</evidence>